<feature type="region of interest" description="Disordered" evidence="1">
    <location>
        <begin position="379"/>
        <end position="420"/>
    </location>
</feature>
<reference evidence="3" key="1">
    <citation type="submission" date="2020-12" db="EMBL/GenBank/DDBJ databases">
        <title>Metabolic potential, ecology and presence of endohyphal bacteria is reflected in genomic diversity of Mucoromycotina.</title>
        <authorList>
            <person name="Muszewska A."/>
            <person name="Okrasinska A."/>
            <person name="Steczkiewicz K."/>
            <person name="Drgas O."/>
            <person name="Orlowska M."/>
            <person name="Perlinska-Lenart U."/>
            <person name="Aleksandrzak-Piekarczyk T."/>
            <person name="Szatraj K."/>
            <person name="Zielenkiewicz U."/>
            <person name="Pilsyk S."/>
            <person name="Malc E."/>
            <person name="Mieczkowski P."/>
            <person name="Kruszewska J.S."/>
            <person name="Biernat P."/>
            <person name="Pawlowska J."/>
        </authorList>
    </citation>
    <scope>NUCLEOTIDE SEQUENCE</scope>
    <source>
        <strain evidence="3">WA0000017839</strain>
    </source>
</reference>
<evidence type="ECO:0000259" key="2">
    <source>
        <dbReference type="Pfam" id="PF20209"/>
    </source>
</evidence>
<organism evidence="3 4">
    <name type="scientific">Mucor saturninus</name>
    <dbReference type="NCBI Taxonomy" id="64648"/>
    <lineage>
        <taxon>Eukaryota</taxon>
        <taxon>Fungi</taxon>
        <taxon>Fungi incertae sedis</taxon>
        <taxon>Mucoromycota</taxon>
        <taxon>Mucoromycotina</taxon>
        <taxon>Mucoromycetes</taxon>
        <taxon>Mucorales</taxon>
        <taxon>Mucorineae</taxon>
        <taxon>Mucoraceae</taxon>
        <taxon>Mucor</taxon>
    </lineage>
</organism>
<feature type="region of interest" description="Disordered" evidence="1">
    <location>
        <begin position="1"/>
        <end position="44"/>
    </location>
</feature>
<sequence>MSLALFTAQEKAERRREKNRIRERNNLLKRKQRDSFTPEENEAHRARMRQYVHNRAQNDPLFMEAEAQRARRNREPSLVPEDRSDIPEESSSSSSCVRTIRILHHKSNLNKTKLVTISSDSDVESGDEDGDDDRSEGPNRRRLNSEEIAWERVRQKYESLIKKGCTKVCSCCGGLFFRKYCNTKATKEKLRNEWNCDESIVEMAFWLVDNSQVNTSNTTDANTTARFCDLCRDKIKQNIRPDLALADGLDFPETHCCLDDLTRLEERLVAARHVFQSIWTLHGNSGQYRSKGGIVNVPVNVDTTVSAFPRQLDDSFIIHLSLARRMRYLKDYIKGNISTAKVWRAYSFLQTQPLYVEHEIEFDDTWMESAMVEINCVGTDSDMSENEDPTNNTNENQNSSDNEAEVEEEEEEIEEVDQEN</sequence>
<dbReference type="Pfam" id="PF20209">
    <property type="entry name" value="DUF6570"/>
    <property type="match status" value="1"/>
</dbReference>
<accession>A0A8H7QGD7</accession>
<feature type="region of interest" description="Disordered" evidence="1">
    <location>
        <begin position="67"/>
        <end position="92"/>
    </location>
</feature>
<proteinExistence type="predicted"/>
<feature type="compositionally biased region" description="Basic and acidic residues" evidence="1">
    <location>
        <begin position="33"/>
        <end position="44"/>
    </location>
</feature>
<evidence type="ECO:0000256" key="1">
    <source>
        <dbReference type="SAM" id="MobiDB-lite"/>
    </source>
</evidence>
<feature type="non-terminal residue" evidence="3">
    <location>
        <position position="420"/>
    </location>
</feature>
<feature type="compositionally biased region" description="Basic and acidic residues" evidence="1">
    <location>
        <begin position="67"/>
        <end position="86"/>
    </location>
</feature>
<dbReference type="AlphaFoldDB" id="A0A8H7QGD7"/>
<protein>
    <recommendedName>
        <fullName evidence="2">DUF6570 domain-containing protein</fullName>
    </recommendedName>
</protein>
<feature type="compositionally biased region" description="Low complexity" evidence="1">
    <location>
        <begin position="389"/>
        <end position="401"/>
    </location>
</feature>
<evidence type="ECO:0000313" key="3">
    <source>
        <dbReference type="EMBL" id="KAG2191173.1"/>
    </source>
</evidence>
<dbReference type="Proteomes" id="UP000603453">
    <property type="component" value="Unassembled WGS sequence"/>
</dbReference>
<dbReference type="InterPro" id="IPR046700">
    <property type="entry name" value="DUF6570"/>
</dbReference>
<evidence type="ECO:0000313" key="4">
    <source>
        <dbReference type="Proteomes" id="UP000603453"/>
    </source>
</evidence>
<name>A0A8H7QGD7_9FUNG</name>
<dbReference type="EMBL" id="JAEPRD010000465">
    <property type="protein sequence ID" value="KAG2191173.1"/>
    <property type="molecule type" value="Genomic_DNA"/>
</dbReference>
<feature type="compositionally biased region" description="Acidic residues" evidence="1">
    <location>
        <begin position="121"/>
        <end position="134"/>
    </location>
</feature>
<feature type="compositionally biased region" description="Acidic residues" evidence="1">
    <location>
        <begin position="402"/>
        <end position="420"/>
    </location>
</feature>
<feature type="domain" description="DUF6570" evidence="2">
    <location>
        <begin position="240"/>
        <end position="367"/>
    </location>
</feature>
<gene>
    <name evidence="3" type="ORF">INT47_007910</name>
</gene>
<comment type="caution">
    <text evidence="3">The sequence shown here is derived from an EMBL/GenBank/DDBJ whole genome shotgun (WGS) entry which is preliminary data.</text>
</comment>
<feature type="compositionally biased region" description="Basic and acidic residues" evidence="1">
    <location>
        <begin position="10"/>
        <end position="26"/>
    </location>
</feature>
<keyword evidence="4" id="KW-1185">Reference proteome</keyword>
<feature type="region of interest" description="Disordered" evidence="1">
    <location>
        <begin position="119"/>
        <end position="143"/>
    </location>
</feature>
<dbReference type="OrthoDB" id="6141723at2759"/>